<sequence length="501" mass="59071">MKTNFHLEPAVARPVASPIKQNAARGASDIEREGGRLTVLLRELPQQLVIGMTLNHFSILPLKSLSLVKVAILINNDAEIKALEEKYDLFQHVLKKKNTEGFRLGSQSYLVDLIGVIPFAEILLFKTFAFPPLREGFEISKSFYDVDSMDVIAYLHGLEQLTENDLFYAEWKSFVLKKISSLWIPKSLEKELLSFVRFIRLEIKEWMSNHREILRCFEEPTSFHWKSSGKINYEETAKSLIGNEKLDIRTRYALASFYYLKDDAIYLWSKERMSWGEKYLISHDHPSLEIWNSIVRRKSAIEWDKLADNRTGFDKDILGSSLPWYSHYHLGLQTLFPKLSRGKKIEWLRYSVKKETIDNEDLLFCLAHLETNDDKENLFREYPCQILGYFLDYPLQSQFLEVAESLWPFLSGRMYFFLLHSIIYQRILREWKDYNYFQLLDEFWNRSPIQLKECITSKNIYQVVMLALDFDKVSSFCNKDIVKRCKDIYFAFEILQTETVS</sequence>
<evidence type="ECO:0000313" key="2">
    <source>
        <dbReference type="Proteomes" id="UP000887013"/>
    </source>
</evidence>
<name>A0A8X6UTB3_NEPPI</name>
<evidence type="ECO:0000313" key="1">
    <source>
        <dbReference type="EMBL" id="GFU46069.1"/>
    </source>
</evidence>
<dbReference type="EMBL" id="BMAW01086105">
    <property type="protein sequence ID" value="GFU46069.1"/>
    <property type="molecule type" value="Genomic_DNA"/>
</dbReference>
<protein>
    <submittedName>
        <fullName evidence="1">Uncharacterized protein</fullName>
    </submittedName>
</protein>
<organism evidence="1 2">
    <name type="scientific">Nephila pilipes</name>
    <name type="common">Giant wood spider</name>
    <name type="synonym">Nephila maculata</name>
    <dbReference type="NCBI Taxonomy" id="299642"/>
    <lineage>
        <taxon>Eukaryota</taxon>
        <taxon>Metazoa</taxon>
        <taxon>Ecdysozoa</taxon>
        <taxon>Arthropoda</taxon>
        <taxon>Chelicerata</taxon>
        <taxon>Arachnida</taxon>
        <taxon>Araneae</taxon>
        <taxon>Araneomorphae</taxon>
        <taxon>Entelegynae</taxon>
        <taxon>Araneoidea</taxon>
        <taxon>Nephilidae</taxon>
        <taxon>Nephila</taxon>
    </lineage>
</organism>
<comment type="caution">
    <text evidence="1">The sequence shown here is derived from an EMBL/GenBank/DDBJ whole genome shotgun (WGS) entry which is preliminary data.</text>
</comment>
<proteinExistence type="predicted"/>
<gene>
    <name evidence="1" type="primary">NCL1_49061</name>
    <name evidence="1" type="ORF">NPIL_27851</name>
</gene>
<dbReference type="OrthoDB" id="6431550at2759"/>
<dbReference type="Proteomes" id="UP000887013">
    <property type="component" value="Unassembled WGS sequence"/>
</dbReference>
<reference evidence="1" key="1">
    <citation type="submission" date="2020-08" db="EMBL/GenBank/DDBJ databases">
        <title>Multicomponent nature underlies the extraordinary mechanical properties of spider dragline silk.</title>
        <authorList>
            <person name="Kono N."/>
            <person name="Nakamura H."/>
            <person name="Mori M."/>
            <person name="Yoshida Y."/>
            <person name="Ohtoshi R."/>
            <person name="Malay A.D."/>
            <person name="Moran D.A.P."/>
            <person name="Tomita M."/>
            <person name="Numata K."/>
            <person name="Arakawa K."/>
        </authorList>
    </citation>
    <scope>NUCLEOTIDE SEQUENCE</scope>
</reference>
<dbReference type="AlphaFoldDB" id="A0A8X6UTB3"/>
<accession>A0A8X6UTB3</accession>
<keyword evidence="2" id="KW-1185">Reference proteome</keyword>